<dbReference type="RefSeq" id="XP_030761521.1">
    <property type="nucleotide sequence ID" value="XM_030905661.1"/>
</dbReference>
<accession>A0A6J2YDT0</accession>
<dbReference type="GeneID" id="115886488"/>
<dbReference type="KEGG" id="soy:115886488"/>
<protein>
    <submittedName>
        <fullName evidence="2">Uncharacterized protein LOC115886488</fullName>
    </submittedName>
</protein>
<organism evidence="1 2">
    <name type="scientific">Sitophilus oryzae</name>
    <name type="common">Rice weevil</name>
    <name type="synonym">Curculio oryzae</name>
    <dbReference type="NCBI Taxonomy" id="7048"/>
    <lineage>
        <taxon>Eukaryota</taxon>
        <taxon>Metazoa</taxon>
        <taxon>Ecdysozoa</taxon>
        <taxon>Arthropoda</taxon>
        <taxon>Hexapoda</taxon>
        <taxon>Insecta</taxon>
        <taxon>Pterygota</taxon>
        <taxon>Neoptera</taxon>
        <taxon>Endopterygota</taxon>
        <taxon>Coleoptera</taxon>
        <taxon>Polyphaga</taxon>
        <taxon>Cucujiformia</taxon>
        <taxon>Curculionidae</taxon>
        <taxon>Dryophthorinae</taxon>
        <taxon>Sitophilus</taxon>
    </lineage>
</organism>
<keyword evidence="1" id="KW-1185">Reference proteome</keyword>
<sequence>MTDKLEEKISEKKLYYNNWLGNPTDENWLAYKKLQKEVRQQVTEEKNSMWERKCNDIETYIGGSRSTEAWRTLKGMKTNTQQRPQFLQNNEAVTITEPRTNISIEEVKQALVSMKNGRVPGPGGIMAEMLKYGGECLITEITNLMQMCVDRNKIPNEWKFHPQS</sequence>
<reference evidence="2" key="1">
    <citation type="submission" date="2025-08" db="UniProtKB">
        <authorList>
            <consortium name="RefSeq"/>
        </authorList>
    </citation>
    <scope>IDENTIFICATION</scope>
    <source>
        <tissue evidence="2">Gonads</tissue>
    </source>
</reference>
<dbReference type="InParanoid" id="A0A6J2YDT0"/>
<dbReference type="OrthoDB" id="6773980at2759"/>
<name>A0A6J2YDT0_SITOR</name>
<evidence type="ECO:0000313" key="2">
    <source>
        <dbReference type="RefSeq" id="XP_030761521.1"/>
    </source>
</evidence>
<proteinExistence type="predicted"/>
<evidence type="ECO:0000313" key="1">
    <source>
        <dbReference type="Proteomes" id="UP000504635"/>
    </source>
</evidence>
<dbReference type="Proteomes" id="UP000504635">
    <property type="component" value="Unplaced"/>
</dbReference>
<dbReference type="AlphaFoldDB" id="A0A6J2YDT0"/>
<gene>
    <name evidence="2" type="primary">LOC115886488</name>
</gene>